<evidence type="ECO:0000313" key="2">
    <source>
        <dbReference type="Proteomes" id="UP000503820"/>
    </source>
</evidence>
<dbReference type="EMBL" id="BLVP01000036">
    <property type="protein sequence ID" value="GFM38426.1"/>
    <property type="molecule type" value="Genomic_DNA"/>
</dbReference>
<name>A0A7J0BXJ8_9BACT</name>
<dbReference type="PANTHER" id="PTHR45947:SF3">
    <property type="entry name" value="SULFOQUINOVOSYL TRANSFERASE SQD2"/>
    <property type="match status" value="1"/>
</dbReference>
<keyword evidence="2" id="KW-1185">Reference proteome</keyword>
<comment type="caution">
    <text evidence="1">The sequence shown here is derived from an EMBL/GenBank/DDBJ whole genome shotgun (WGS) entry which is preliminary data.</text>
</comment>
<dbReference type="AlphaFoldDB" id="A0A7J0BXJ8"/>
<gene>
    <name evidence="1" type="ORF">DSM19430T_31100</name>
</gene>
<keyword evidence="1" id="KW-0808">Transferase</keyword>
<dbReference type="RefSeq" id="WP_174411033.1">
    <property type="nucleotide sequence ID" value="NZ_BLVP01000036.1"/>
</dbReference>
<dbReference type="PANTHER" id="PTHR45947">
    <property type="entry name" value="SULFOQUINOVOSYL TRANSFERASE SQD2"/>
    <property type="match status" value="1"/>
</dbReference>
<dbReference type="Gene3D" id="3.40.50.2000">
    <property type="entry name" value="Glycogen Phosphorylase B"/>
    <property type="match status" value="2"/>
</dbReference>
<sequence>MPSSPVPPGTMPHGVHLHSLLALRGGAARIAAMLRDHLACGIASPDGSGRSGRLGHLRGTVPGTVQNTVSDTVQKHFQPPVPVSCSCEIADEGAISSCAAVSPADVALAVPGTSLLHLHGTQDWTACLQGVACRELPCVITLHDCSLLTGGCVYPLDCPGATQGCLSPCPRGYPHAAAVQRAQHAAVRAAIARLVAPSGWLRAMAKAALPDVPCTVIPNGVETPDPAITRSLARNRFGLAPGARLVLFMAHGGEQAAYKSGGRWREVWHSVRTLVPGAVCFMVGGDGHAREDSLVLWPYVDRERAQLFMAAADCFAYPTLADNHPLVVLEAMAAGCPVVSFAVGGVAEQVVPGKTGVLVQPGDWQAFTGACVSVLTGAAEQRRMRHESQELFTRRFTVQRMVRDYRSFYSRF</sequence>
<proteinExistence type="predicted"/>
<accession>A0A7J0BXJ8</accession>
<dbReference type="SUPFAM" id="SSF53756">
    <property type="entry name" value="UDP-Glycosyltransferase/glycogen phosphorylase"/>
    <property type="match status" value="1"/>
</dbReference>
<organism evidence="1 2">
    <name type="scientific">Desulfovibrio psychrotolerans</name>
    <dbReference type="NCBI Taxonomy" id="415242"/>
    <lineage>
        <taxon>Bacteria</taxon>
        <taxon>Pseudomonadati</taxon>
        <taxon>Thermodesulfobacteriota</taxon>
        <taxon>Desulfovibrionia</taxon>
        <taxon>Desulfovibrionales</taxon>
        <taxon>Desulfovibrionaceae</taxon>
        <taxon>Desulfovibrio</taxon>
    </lineage>
</organism>
<dbReference type="Proteomes" id="UP000503820">
    <property type="component" value="Unassembled WGS sequence"/>
</dbReference>
<dbReference type="Pfam" id="PF13692">
    <property type="entry name" value="Glyco_trans_1_4"/>
    <property type="match status" value="1"/>
</dbReference>
<dbReference type="InterPro" id="IPR050194">
    <property type="entry name" value="Glycosyltransferase_grp1"/>
</dbReference>
<evidence type="ECO:0000313" key="1">
    <source>
        <dbReference type="EMBL" id="GFM38426.1"/>
    </source>
</evidence>
<protein>
    <submittedName>
        <fullName evidence="1">Glycosyl transferase</fullName>
    </submittedName>
</protein>
<reference evidence="1 2" key="1">
    <citation type="submission" date="2020-05" db="EMBL/GenBank/DDBJ databases">
        <title>Draft genome sequence of Desulfovibrio psychrotolerans JS1T.</title>
        <authorList>
            <person name="Ueno A."/>
            <person name="Tamazawa S."/>
            <person name="Tamamura S."/>
            <person name="Murakami T."/>
            <person name="Kiyama T."/>
            <person name="Inomata H."/>
            <person name="Amano Y."/>
            <person name="Miyakawa K."/>
            <person name="Tamaki H."/>
            <person name="Naganuma T."/>
            <person name="Kaneko K."/>
        </authorList>
    </citation>
    <scope>NUCLEOTIDE SEQUENCE [LARGE SCALE GENOMIC DNA]</scope>
    <source>
        <strain evidence="1 2">JS1</strain>
    </source>
</reference>
<dbReference type="GO" id="GO:0016757">
    <property type="term" value="F:glycosyltransferase activity"/>
    <property type="evidence" value="ECO:0007669"/>
    <property type="project" value="TreeGrafter"/>
</dbReference>